<evidence type="ECO:0000256" key="3">
    <source>
        <dbReference type="ARBA" id="ARBA00023015"/>
    </source>
</evidence>
<comment type="similarity">
    <text evidence="2">Belongs to the TFIIF beta subunit family.</text>
</comment>
<organism evidence="9">
    <name type="scientific">Mucochytrium quahogii</name>
    <dbReference type="NCBI Taxonomy" id="96639"/>
    <lineage>
        <taxon>Eukaryota</taxon>
        <taxon>Sar</taxon>
        <taxon>Stramenopiles</taxon>
        <taxon>Bigyra</taxon>
        <taxon>Labyrinthulomycetes</taxon>
        <taxon>Thraustochytrida</taxon>
        <taxon>Thraustochytriidae</taxon>
        <taxon>Mucochytrium</taxon>
    </lineage>
</organism>
<dbReference type="PANTHER" id="PTHR10445">
    <property type="entry name" value="GENERAL TRANSCRIPTION FACTOR IIF SUBUNIT 2"/>
    <property type="match status" value="1"/>
</dbReference>
<evidence type="ECO:0008006" key="10">
    <source>
        <dbReference type="Google" id="ProtNLM"/>
    </source>
</evidence>
<dbReference type="SUPFAM" id="SSF46785">
    <property type="entry name" value="Winged helix' DNA-binding domain"/>
    <property type="match status" value="1"/>
</dbReference>
<dbReference type="EMBL" id="HBHK01004562">
    <property type="protein sequence ID" value="CAD9669196.1"/>
    <property type="molecule type" value="Transcribed_RNA"/>
</dbReference>
<dbReference type="InterPro" id="IPR011039">
    <property type="entry name" value="TFIIF_interaction"/>
</dbReference>
<name>A0A7S2W5A8_9STRA</name>
<evidence type="ECO:0000259" key="8">
    <source>
        <dbReference type="Pfam" id="PF17683"/>
    </source>
</evidence>
<evidence type="ECO:0000256" key="1">
    <source>
        <dbReference type="ARBA" id="ARBA00004123"/>
    </source>
</evidence>
<dbReference type="AlphaFoldDB" id="A0A7S2W5A8"/>
<evidence type="ECO:0000256" key="6">
    <source>
        <dbReference type="ARBA" id="ARBA00023242"/>
    </source>
</evidence>
<keyword evidence="6" id="KW-0539">Nucleus</keyword>
<protein>
    <recommendedName>
        <fullName evidence="10">Transcription initiation factor IIF subunit beta</fullName>
    </recommendedName>
</protein>
<evidence type="ECO:0000256" key="5">
    <source>
        <dbReference type="ARBA" id="ARBA00023163"/>
    </source>
</evidence>
<evidence type="ECO:0000313" key="9">
    <source>
        <dbReference type="EMBL" id="CAD9669196.1"/>
    </source>
</evidence>
<dbReference type="Pfam" id="PF17683">
    <property type="entry name" value="TFIIF_beta_N"/>
    <property type="match status" value="1"/>
</dbReference>
<comment type="subcellular location">
    <subcellularLocation>
        <location evidence="1">Nucleus</location>
    </subcellularLocation>
</comment>
<feature type="domain" description="TFIIF beta subunit HTH" evidence="7">
    <location>
        <begin position="177"/>
        <end position="241"/>
    </location>
</feature>
<dbReference type="PANTHER" id="PTHR10445:SF0">
    <property type="entry name" value="GENERAL TRANSCRIPTION FACTOR IIF SUBUNIT 2"/>
    <property type="match status" value="1"/>
</dbReference>
<dbReference type="InterPro" id="IPR003196">
    <property type="entry name" value="TFIIF_beta"/>
</dbReference>
<dbReference type="Pfam" id="PF02270">
    <property type="entry name" value="TFIIF_beta"/>
    <property type="match status" value="1"/>
</dbReference>
<dbReference type="InterPro" id="IPR040504">
    <property type="entry name" value="TFIIF_beta_N"/>
</dbReference>
<dbReference type="InterPro" id="IPR040450">
    <property type="entry name" value="TFIIF_beta_HTH"/>
</dbReference>
<dbReference type="GO" id="GO:0003677">
    <property type="term" value="F:DNA binding"/>
    <property type="evidence" value="ECO:0007669"/>
    <property type="project" value="UniProtKB-KW"/>
</dbReference>
<proteinExistence type="inferred from homology"/>
<keyword evidence="3" id="KW-0805">Transcription regulation</keyword>
<dbReference type="GO" id="GO:0006367">
    <property type="term" value="P:transcription initiation at RNA polymerase II promoter"/>
    <property type="evidence" value="ECO:0007669"/>
    <property type="project" value="InterPro"/>
</dbReference>
<dbReference type="InterPro" id="IPR036390">
    <property type="entry name" value="WH_DNA-bd_sf"/>
</dbReference>
<evidence type="ECO:0000256" key="4">
    <source>
        <dbReference type="ARBA" id="ARBA00023125"/>
    </source>
</evidence>
<evidence type="ECO:0000256" key="2">
    <source>
        <dbReference type="ARBA" id="ARBA00009543"/>
    </source>
</evidence>
<keyword evidence="4" id="KW-0238">DNA-binding</keyword>
<dbReference type="Gene3D" id="1.10.10.10">
    <property type="entry name" value="Winged helix-like DNA-binding domain superfamily/Winged helix DNA-binding domain"/>
    <property type="match status" value="1"/>
</dbReference>
<reference evidence="9" key="1">
    <citation type="submission" date="2021-01" db="EMBL/GenBank/DDBJ databases">
        <authorList>
            <person name="Corre E."/>
            <person name="Pelletier E."/>
            <person name="Niang G."/>
            <person name="Scheremetjew M."/>
            <person name="Finn R."/>
            <person name="Kale V."/>
            <person name="Holt S."/>
            <person name="Cochrane G."/>
            <person name="Meng A."/>
            <person name="Brown T."/>
            <person name="Cohen L."/>
        </authorList>
    </citation>
    <scope>NUCLEOTIDE SEQUENCE</scope>
    <source>
        <strain evidence="9">NY070348D</strain>
    </source>
</reference>
<gene>
    <name evidence="9" type="ORF">QSP1433_LOCUS2730</name>
</gene>
<dbReference type="InterPro" id="IPR036388">
    <property type="entry name" value="WH-like_DNA-bd_sf"/>
</dbReference>
<dbReference type="GO" id="GO:0005674">
    <property type="term" value="C:transcription factor TFIIF complex"/>
    <property type="evidence" value="ECO:0007669"/>
    <property type="project" value="InterPro"/>
</dbReference>
<feature type="domain" description="TFIIF beta subunit N-terminal" evidence="8">
    <location>
        <begin position="16"/>
        <end position="122"/>
    </location>
</feature>
<sequence>MSEEEDDTVRLENELRDVWLVKVPPRVARLWEKSKEDAGLGKLRIHHGEDDKPRITFHMATDGQDMSKIATATDFNLQFSDSKSNNMRIFSKGDGGVEMQGVVEYSFFMQPLQSQEYENIVQKRTKVANTKARETKEMDAHDAIRLQNKTRIVKMKDRDEESKRRKFADDSEQEAFLREKIFELFARKDEDGNRLSHWQLKDLKREIGIGDSMVRNLLKTLCVYHRDGEFARCYELRPEFKPK</sequence>
<keyword evidence="5" id="KW-0804">Transcription</keyword>
<accession>A0A7S2W5A8</accession>
<dbReference type="SUPFAM" id="SSF50916">
    <property type="entry name" value="Rap30/74 interaction domains"/>
    <property type="match status" value="1"/>
</dbReference>
<evidence type="ECO:0000259" key="7">
    <source>
        <dbReference type="Pfam" id="PF02270"/>
    </source>
</evidence>